<keyword evidence="3" id="KW-1185">Reference proteome</keyword>
<dbReference type="EMBL" id="BMQO01000002">
    <property type="protein sequence ID" value="GGS19284.1"/>
    <property type="molecule type" value="Genomic_DNA"/>
</dbReference>
<feature type="compositionally biased region" description="Pro residues" evidence="1">
    <location>
        <begin position="1"/>
        <end position="25"/>
    </location>
</feature>
<reference evidence="3" key="1">
    <citation type="journal article" date="2019" name="Int. J. Syst. Evol. Microbiol.">
        <title>The Global Catalogue of Microorganisms (GCM) 10K type strain sequencing project: providing services to taxonomists for standard genome sequencing and annotation.</title>
        <authorList>
            <consortium name="The Broad Institute Genomics Platform"/>
            <consortium name="The Broad Institute Genome Sequencing Center for Infectious Disease"/>
            <person name="Wu L."/>
            <person name="Ma J."/>
        </authorList>
    </citation>
    <scope>NUCLEOTIDE SEQUENCE [LARGE SCALE GENOMIC DNA]</scope>
    <source>
        <strain evidence="3">JCM 31406</strain>
    </source>
</reference>
<organism evidence="2 3">
    <name type="scientific">Deinococcus knuensis</name>
    <dbReference type="NCBI Taxonomy" id="1837380"/>
    <lineage>
        <taxon>Bacteria</taxon>
        <taxon>Thermotogati</taxon>
        <taxon>Deinococcota</taxon>
        <taxon>Deinococci</taxon>
        <taxon>Deinococcales</taxon>
        <taxon>Deinococcaceae</taxon>
        <taxon>Deinococcus</taxon>
    </lineage>
</organism>
<sequence length="175" mass="19087">MSGVTRPPPKGPPPEGLPPEGPPTDPHAALMDEGDRLARHLTQTLHATLRDQPRLTFLGRSLALNLVNAFMPTLEHVTRRAGHPLRADLTLDDRARPLIHTATPDGEPGPSVSVDDLLRDLLFLRGGLHPAVQEHLRGALSGSEHHATRALVDCLRSRPVLDAMQRQIQTLMRAA</sequence>
<evidence type="ECO:0000256" key="1">
    <source>
        <dbReference type="SAM" id="MobiDB-lite"/>
    </source>
</evidence>
<accession>A0ABQ2SCF8</accession>
<evidence type="ECO:0000313" key="2">
    <source>
        <dbReference type="EMBL" id="GGS19284.1"/>
    </source>
</evidence>
<evidence type="ECO:0000313" key="3">
    <source>
        <dbReference type="Proteomes" id="UP000620633"/>
    </source>
</evidence>
<protein>
    <submittedName>
        <fullName evidence="2">Uncharacterized protein</fullName>
    </submittedName>
</protein>
<comment type="caution">
    <text evidence="2">The sequence shown here is derived from an EMBL/GenBank/DDBJ whole genome shotgun (WGS) entry which is preliminary data.</text>
</comment>
<dbReference type="Proteomes" id="UP000620633">
    <property type="component" value="Unassembled WGS sequence"/>
</dbReference>
<gene>
    <name evidence="2" type="ORF">GCM10008961_08540</name>
</gene>
<proteinExistence type="predicted"/>
<name>A0ABQ2SCF8_9DEIO</name>
<feature type="region of interest" description="Disordered" evidence="1">
    <location>
        <begin position="1"/>
        <end position="27"/>
    </location>
</feature>